<dbReference type="KEGG" id="cthu:HUR95_01235"/>
<proteinExistence type="predicted"/>
<dbReference type="GO" id="GO:0004739">
    <property type="term" value="F:pyruvate dehydrogenase (acetyl-transferring) activity"/>
    <property type="evidence" value="ECO:0007669"/>
    <property type="project" value="UniProtKB-UniRule"/>
</dbReference>
<protein>
    <recommendedName>
        <fullName evidence="4 10">Pyruvate dehydrogenase E1 component subunit alpha</fullName>
        <ecNumber evidence="3 10">1.2.4.1</ecNumber>
    </recommendedName>
</protein>
<evidence type="ECO:0000256" key="9">
    <source>
        <dbReference type="ARBA" id="ARBA00051231"/>
    </source>
</evidence>
<dbReference type="EC" id="1.2.4.1" evidence="3 10"/>
<dbReference type="Gene3D" id="3.40.50.970">
    <property type="match status" value="1"/>
</dbReference>
<evidence type="ECO:0000313" key="13">
    <source>
        <dbReference type="Proteomes" id="UP000825179"/>
    </source>
</evidence>
<evidence type="ECO:0000256" key="4">
    <source>
        <dbReference type="ARBA" id="ARBA00014159"/>
    </source>
</evidence>
<reference evidence="12 13" key="1">
    <citation type="journal article" date="2020" name="Extremophiles">
        <title>Genomic analysis of Caldalkalibacillus thermarum TA2.A1 reveals aerobic alkaliphilic metabolism and evolutionary hallmarks linking alkaliphilic bacteria and plant life.</title>
        <authorList>
            <person name="de Jong S.I."/>
            <person name="van den Broek M.A."/>
            <person name="Merkel A.Y."/>
            <person name="de la Torre Cortes P."/>
            <person name="Kalamorz F."/>
            <person name="Cook G.M."/>
            <person name="van Loosdrecht M.C.M."/>
            <person name="McMillan D.G.G."/>
        </authorList>
    </citation>
    <scope>NUCLEOTIDE SEQUENCE [LARGE SCALE GENOMIC DNA]</scope>
    <source>
        <strain evidence="12 13">TA2.A1</strain>
    </source>
</reference>
<keyword evidence="7 10" id="KW-0670">Pyruvate</keyword>
<dbReference type="AlphaFoldDB" id="A0A8X8LB12"/>
<dbReference type="Pfam" id="PF00676">
    <property type="entry name" value="E1_dh"/>
    <property type="match status" value="1"/>
</dbReference>
<keyword evidence="5 10" id="KW-0560">Oxidoreductase</keyword>
<gene>
    <name evidence="12" type="primary">pdhA</name>
    <name evidence="12" type="ORF">HUR95_01235</name>
</gene>
<evidence type="ECO:0000256" key="10">
    <source>
        <dbReference type="RuleBase" id="RU366007"/>
    </source>
</evidence>
<sequence>MGICEAGLVQVLNEDGRVVGEQPQNLSDAQLKDLYRRMQWARLFDQRAMRLQRQGRIGTYAPLEGQEAAQVGSSYVLEKGDWLFPTYRDLAACFNFGLSYTSALLYTMGHWQGGRPEEGYNLFPISIMIATQLPQAVGAAWASKLKQDGRVALVYFGDGATSKGDFHEALNLASVLKAPVVFFCQNNQWAISVPLHKQTGHPVIADKAQGYGLPGVRVDGNDVLAVWKVTKEAVERARRGEGPTLIEALTYRLGPHTTADDPTRYRPAEELERWKEQRDPLRRFRLYLEREGLWSVQEEEQSAAEFKAVMDEALKKAEQTPKSQLQQAFDYVYANPPQDLLRQQEEVLSWRQRKGRVSWHN</sequence>
<evidence type="ECO:0000256" key="1">
    <source>
        <dbReference type="ARBA" id="ARBA00001964"/>
    </source>
</evidence>
<dbReference type="GO" id="GO:0009083">
    <property type="term" value="P:branched-chain amino acid catabolic process"/>
    <property type="evidence" value="ECO:0007669"/>
    <property type="project" value="TreeGrafter"/>
</dbReference>
<evidence type="ECO:0000259" key="11">
    <source>
        <dbReference type="Pfam" id="PF00676"/>
    </source>
</evidence>
<evidence type="ECO:0000256" key="6">
    <source>
        <dbReference type="ARBA" id="ARBA00023052"/>
    </source>
</evidence>
<dbReference type="PANTHER" id="PTHR43380:SF1">
    <property type="entry name" value="2-OXOISOVALERATE DEHYDROGENASE SUBUNIT ALPHA, MITOCHONDRIAL"/>
    <property type="match status" value="1"/>
</dbReference>
<evidence type="ECO:0000256" key="8">
    <source>
        <dbReference type="ARBA" id="ARBA00025211"/>
    </source>
</evidence>
<dbReference type="InterPro" id="IPR017596">
    <property type="entry name" value="PdhA/BkdA"/>
</dbReference>
<comment type="subunit">
    <text evidence="2 10">Heterodimer of an alpha and a beta chain.</text>
</comment>
<dbReference type="InterPro" id="IPR001017">
    <property type="entry name" value="DH_E1"/>
</dbReference>
<evidence type="ECO:0000256" key="5">
    <source>
        <dbReference type="ARBA" id="ARBA00023002"/>
    </source>
</evidence>
<organism evidence="12 13">
    <name type="scientific">Caldalkalibacillus thermarum (strain TA2.A1)</name>
    <dbReference type="NCBI Taxonomy" id="986075"/>
    <lineage>
        <taxon>Bacteria</taxon>
        <taxon>Bacillati</taxon>
        <taxon>Bacillota</taxon>
        <taxon>Bacilli</taxon>
        <taxon>Bacillales</taxon>
        <taxon>Bacillaceae</taxon>
        <taxon>Caldalkalibacillus</taxon>
    </lineage>
</organism>
<dbReference type="Proteomes" id="UP000825179">
    <property type="component" value="Chromosome"/>
</dbReference>
<dbReference type="NCBIfam" id="TIGR03181">
    <property type="entry name" value="PDH_E1_alph_x"/>
    <property type="match status" value="1"/>
</dbReference>
<dbReference type="EMBL" id="CP082237">
    <property type="protein sequence ID" value="QZT34089.1"/>
    <property type="molecule type" value="Genomic_DNA"/>
</dbReference>
<dbReference type="RefSeq" id="WP_042684740.1">
    <property type="nucleotide sequence ID" value="NZ_AFCE01000114.1"/>
</dbReference>
<feature type="domain" description="Dehydrogenase E1 component" evidence="11">
    <location>
        <begin position="35"/>
        <end position="324"/>
    </location>
</feature>
<evidence type="ECO:0000313" key="12">
    <source>
        <dbReference type="EMBL" id="QZT34089.1"/>
    </source>
</evidence>
<evidence type="ECO:0000256" key="2">
    <source>
        <dbReference type="ARBA" id="ARBA00011870"/>
    </source>
</evidence>
<accession>A0A8X8LB12</accession>
<dbReference type="CDD" id="cd02000">
    <property type="entry name" value="TPP_E1_PDC_ADC_BCADC"/>
    <property type="match status" value="1"/>
</dbReference>
<dbReference type="SUPFAM" id="SSF52518">
    <property type="entry name" value="Thiamin diphosphate-binding fold (THDP-binding)"/>
    <property type="match status" value="1"/>
</dbReference>
<comment type="function">
    <text evidence="8 10">The pyruvate dehydrogenase complex catalyzes the overall conversion of pyruvate to acetyl-CoA and CO(2). It contains multiple copies of three enzymatic components: pyruvate dehydrogenase (E1), dihydrolipoamide acetyltransferase (E2) and lipoamide dehydrogenase (E3).</text>
</comment>
<keyword evidence="6 10" id="KW-0786">Thiamine pyrophosphate</keyword>
<evidence type="ECO:0000256" key="7">
    <source>
        <dbReference type="ARBA" id="ARBA00023317"/>
    </source>
</evidence>
<name>A0A8X8LB12_CALTT</name>
<dbReference type="InterPro" id="IPR050771">
    <property type="entry name" value="Alpha-ketoacid_DH_E1_comp"/>
</dbReference>
<keyword evidence="13" id="KW-1185">Reference proteome</keyword>
<dbReference type="InterPro" id="IPR029061">
    <property type="entry name" value="THDP-binding"/>
</dbReference>
<evidence type="ECO:0000256" key="3">
    <source>
        <dbReference type="ARBA" id="ARBA00012281"/>
    </source>
</evidence>
<comment type="catalytic activity">
    <reaction evidence="9 10">
        <text>N(6)-[(R)-lipoyl]-L-lysyl-[protein] + pyruvate + H(+) = N(6)-[(R)-S(8)-acetyldihydrolipoyl]-L-lysyl-[protein] + CO2</text>
        <dbReference type="Rhea" id="RHEA:19189"/>
        <dbReference type="Rhea" id="RHEA-COMP:10474"/>
        <dbReference type="Rhea" id="RHEA-COMP:10478"/>
        <dbReference type="ChEBI" id="CHEBI:15361"/>
        <dbReference type="ChEBI" id="CHEBI:15378"/>
        <dbReference type="ChEBI" id="CHEBI:16526"/>
        <dbReference type="ChEBI" id="CHEBI:83099"/>
        <dbReference type="ChEBI" id="CHEBI:83111"/>
        <dbReference type="EC" id="1.2.4.1"/>
    </reaction>
</comment>
<comment type="cofactor">
    <cofactor evidence="1 10">
        <name>thiamine diphosphate</name>
        <dbReference type="ChEBI" id="CHEBI:58937"/>
    </cofactor>
</comment>
<dbReference type="OrthoDB" id="9766715at2"/>
<dbReference type="PANTHER" id="PTHR43380">
    <property type="entry name" value="2-OXOISOVALERATE DEHYDROGENASE SUBUNIT ALPHA, MITOCHONDRIAL"/>
    <property type="match status" value="1"/>
</dbReference>